<dbReference type="RefSeq" id="WP_012534442.1">
    <property type="nucleotide sequence ID" value="NC_011185.1"/>
</dbReference>
<evidence type="ECO:0000313" key="2">
    <source>
        <dbReference type="Proteomes" id="UP000001857"/>
    </source>
</evidence>
<accession>B5EW29</accession>
<name>B5EW29_ALIFM</name>
<proteinExistence type="predicted"/>
<organism evidence="1 2">
    <name type="scientific">Aliivibrio fischeri (strain MJ11)</name>
    <name type="common">Vibrio fischeri</name>
    <dbReference type="NCBI Taxonomy" id="388396"/>
    <lineage>
        <taxon>Bacteria</taxon>
        <taxon>Pseudomonadati</taxon>
        <taxon>Pseudomonadota</taxon>
        <taxon>Gammaproteobacteria</taxon>
        <taxon>Vibrionales</taxon>
        <taxon>Vibrionaceae</taxon>
        <taxon>Aliivibrio</taxon>
    </lineage>
</organism>
<reference evidence="1 2" key="2">
    <citation type="journal article" date="2009" name="Nature">
        <title>A single regulatory gene is sufficient to alter bacterial host range.</title>
        <authorList>
            <person name="Mandel M.J."/>
            <person name="Wollenberg M.S."/>
            <person name="Stabb E.V."/>
            <person name="Visick K.L."/>
            <person name="Ruby E.G."/>
        </authorList>
    </citation>
    <scope>NUCLEOTIDE SEQUENCE [LARGE SCALE GENOMIC DNA]</scope>
    <source>
        <strain evidence="1 2">MJ11</strain>
        <plasmid evidence="2">Plasmid pMJ100</plasmid>
    </source>
</reference>
<reference evidence="2" key="1">
    <citation type="submission" date="2008-08" db="EMBL/GenBank/DDBJ databases">
        <title>Complete sequence of Vibrio fischeri strain MJ11.</title>
        <authorList>
            <person name="Mandel M.J."/>
            <person name="Stabb E.V."/>
            <person name="Ruby E.G."/>
            <person name="Ferriera S."/>
            <person name="Johnson J."/>
            <person name="Kravitz S."/>
            <person name="Beeson K."/>
            <person name="Sutton G."/>
            <person name="Rogers Y.-H."/>
            <person name="Friedman R."/>
            <person name="Frazier M."/>
            <person name="Venter J.C."/>
        </authorList>
    </citation>
    <scope>NUCLEOTIDE SEQUENCE [LARGE SCALE GENOMIC DNA]</scope>
    <source>
        <strain evidence="2">MJ11</strain>
        <plasmid evidence="2">Plasmid pMJ100</plasmid>
    </source>
</reference>
<evidence type="ECO:0000313" key="1">
    <source>
        <dbReference type="EMBL" id="ACH64659.1"/>
    </source>
</evidence>
<protein>
    <submittedName>
        <fullName evidence="1">Uncharacterized protein</fullName>
    </submittedName>
</protein>
<geneLocation type="plasmid" evidence="1 2">
    <name>pMJ100</name>
</geneLocation>
<dbReference type="HOGENOM" id="CLU_2385324_0_0_6"/>
<dbReference type="AlphaFoldDB" id="B5EW29"/>
<dbReference type="KEGG" id="vfm:VFMJ11_B0086"/>
<sequence length="94" mass="10900">MSNTTSSTSVYAVTLLIRLGDYEKHISKFIEADSEEDANYTALVNETHNEIMSREDYDNCAEWWDDYMIYSVYSCNKLSDDAYEFLKKNSILLG</sequence>
<keyword evidence="1" id="KW-0614">Plasmid</keyword>
<dbReference type="Proteomes" id="UP000001857">
    <property type="component" value="Plasmid pMJ100"/>
</dbReference>
<dbReference type="EMBL" id="CP001134">
    <property type="protein sequence ID" value="ACH64659.1"/>
    <property type="molecule type" value="Genomic_DNA"/>
</dbReference>
<gene>
    <name evidence="1" type="ordered locus">VFMJ11_B0086</name>
</gene>